<evidence type="ECO:0000313" key="2">
    <source>
        <dbReference type="EMBL" id="SKC38724.1"/>
    </source>
</evidence>
<evidence type="ECO:0000259" key="1">
    <source>
        <dbReference type="Pfam" id="PF25355"/>
    </source>
</evidence>
<proteinExistence type="predicted"/>
<protein>
    <recommendedName>
        <fullName evidence="1">DUF7882 domain-containing protein</fullName>
    </recommendedName>
</protein>
<evidence type="ECO:0000313" key="3">
    <source>
        <dbReference type="Proteomes" id="UP000190827"/>
    </source>
</evidence>
<feature type="domain" description="DUF7882" evidence="1">
    <location>
        <begin position="1"/>
        <end position="96"/>
    </location>
</feature>
<dbReference type="RefSeq" id="WP_079704506.1">
    <property type="nucleotide sequence ID" value="NZ_FUZO01000001.1"/>
</dbReference>
<accession>A0ABY1LGS1</accession>
<dbReference type="InterPro" id="IPR057204">
    <property type="entry name" value="DUF7882"/>
</dbReference>
<dbReference type="EMBL" id="FUZO01000001">
    <property type="protein sequence ID" value="SKC38724.1"/>
    <property type="molecule type" value="Genomic_DNA"/>
</dbReference>
<gene>
    <name evidence="2" type="ORF">SAMN06295973_0428</name>
</gene>
<sequence>MGKIIYDADVSITFDDRVMAHLQHVIGAKLRRSESFFFSWRDDPRAGDGRSAIWLHPAMSLRFKYTGSVPVELNRAWLDVLAVSADSSQGLGVLPEPTERRS</sequence>
<dbReference type="Proteomes" id="UP000190827">
    <property type="component" value="Unassembled WGS sequence"/>
</dbReference>
<reference evidence="2 3" key="1">
    <citation type="submission" date="2017-02" db="EMBL/GenBank/DDBJ databases">
        <authorList>
            <person name="Varghese N."/>
            <person name="Submissions S."/>
        </authorList>
    </citation>
    <scope>NUCLEOTIDE SEQUENCE [LARGE SCALE GENOMIC DNA]</scope>
    <source>
        <strain evidence="2 3">VKM Ac-1787</strain>
    </source>
</reference>
<dbReference type="Pfam" id="PF25355">
    <property type="entry name" value="DUF7882"/>
    <property type="match status" value="1"/>
</dbReference>
<organism evidence="2 3">
    <name type="scientific">Plantibacter cousiniae</name>
    <name type="common">nom. nud.</name>
    <dbReference type="NCBI Taxonomy" id="199709"/>
    <lineage>
        <taxon>Bacteria</taxon>
        <taxon>Bacillati</taxon>
        <taxon>Actinomycetota</taxon>
        <taxon>Actinomycetes</taxon>
        <taxon>Micrococcales</taxon>
        <taxon>Microbacteriaceae</taxon>
        <taxon>Plantibacter</taxon>
    </lineage>
</organism>
<name>A0ABY1LGS1_9MICO</name>
<comment type="caution">
    <text evidence="2">The sequence shown here is derived from an EMBL/GenBank/DDBJ whole genome shotgun (WGS) entry which is preliminary data.</text>
</comment>
<keyword evidence="3" id="KW-1185">Reference proteome</keyword>